<dbReference type="PANTHER" id="PTHR15296:SF1">
    <property type="entry name" value="PDZK1 INTERACTING PROTEIN 1"/>
    <property type="match status" value="1"/>
</dbReference>
<reference evidence="7" key="3">
    <citation type="submission" date="2025-08" db="UniProtKB">
        <authorList>
            <consortium name="Ensembl"/>
        </authorList>
    </citation>
    <scope>IDENTIFICATION</scope>
</reference>
<dbReference type="AlphaFoldDB" id="A0A3B1IPJ5"/>
<keyword evidence="2 6" id="KW-0812">Transmembrane</keyword>
<keyword evidence="8" id="KW-1185">Reference proteome</keyword>
<dbReference type="Bgee" id="ENSAMXG00000030422">
    <property type="expression patterns" value="Expressed in head kidney and 5 other cell types or tissues"/>
</dbReference>
<name>A0A3B1IPJ5_ASTMX</name>
<evidence type="ECO:0000256" key="3">
    <source>
        <dbReference type="ARBA" id="ARBA00022989"/>
    </source>
</evidence>
<keyword evidence="4 6" id="KW-0472">Membrane</keyword>
<evidence type="ECO:0000313" key="8">
    <source>
        <dbReference type="Proteomes" id="UP000018467"/>
    </source>
</evidence>
<keyword evidence="3 6" id="KW-1133">Transmembrane helix</keyword>
<dbReference type="Ensembl" id="ENSAMXT00000047325.1">
    <property type="protein sequence ID" value="ENSAMXP00000031385.1"/>
    <property type="gene ID" value="ENSAMXG00000030422.1"/>
</dbReference>
<feature type="transmembrane region" description="Helical" evidence="6">
    <location>
        <begin position="73"/>
        <end position="93"/>
    </location>
</feature>
<dbReference type="GeneTree" id="ENSGT00940000154660"/>
<evidence type="ECO:0000256" key="4">
    <source>
        <dbReference type="ARBA" id="ARBA00023136"/>
    </source>
</evidence>
<dbReference type="PANTHER" id="PTHR15296">
    <property type="entry name" value="MEMBRANE-ASSOCIATED PROTEIN MAP17"/>
    <property type="match status" value="1"/>
</dbReference>
<dbReference type="GO" id="GO:0016020">
    <property type="term" value="C:membrane"/>
    <property type="evidence" value="ECO:0007669"/>
    <property type="project" value="UniProtKB-SubCell"/>
</dbReference>
<evidence type="ECO:0000256" key="5">
    <source>
        <dbReference type="ARBA" id="ARBA00049650"/>
    </source>
</evidence>
<dbReference type="STRING" id="7994.ENSAMXP00000031385"/>
<sequence length="151" mass="17256">MFIIRFPDPERSSEHLHRYCLTERRAFTVFSSFIAVVKRSEMGKSVVVLLWLLVILETASAQAEKAERGLPNWLTGIIAVAVFLFLVFIAFLVNKAWCETRSDSQEVKTEVTSNEYSMSNGTNLDSVRSSEHHEAYENVIIHKTEEKVTVM</sequence>
<dbReference type="InParanoid" id="A0A3B1IPJ5"/>
<organism evidence="7 8">
    <name type="scientific">Astyanax mexicanus</name>
    <name type="common">Blind cave fish</name>
    <name type="synonym">Astyanax fasciatus mexicanus</name>
    <dbReference type="NCBI Taxonomy" id="7994"/>
    <lineage>
        <taxon>Eukaryota</taxon>
        <taxon>Metazoa</taxon>
        <taxon>Chordata</taxon>
        <taxon>Craniata</taxon>
        <taxon>Vertebrata</taxon>
        <taxon>Euteleostomi</taxon>
        <taxon>Actinopterygii</taxon>
        <taxon>Neopterygii</taxon>
        <taxon>Teleostei</taxon>
        <taxon>Ostariophysi</taxon>
        <taxon>Characiformes</taxon>
        <taxon>Characoidei</taxon>
        <taxon>Acestrorhamphidae</taxon>
        <taxon>Acestrorhamphinae</taxon>
        <taxon>Astyanax</taxon>
    </lineage>
</organism>
<evidence type="ECO:0000256" key="1">
    <source>
        <dbReference type="ARBA" id="ARBA00004167"/>
    </source>
</evidence>
<dbReference type="Proteomes" id="UP000018467">
    <property type="component" value="Unassembled WGS sequence"/>
</dbReference>
<evidence type="ECO:0000313" key="7">
    <source>
        <dbReference type="Ensembl" id="ENSAMXP00000031385.1"/>
    </source>
</evidence>
<protein>
    <submittedName>
        <fullName evidence="7">PDZK1 interacting protein 1</fullName>
    </submittedName>
</protein>
<comment type="subcellular location">
    <subcellularLocation>
        <location evidence="1">Membrane</location>
        <topology evidence="1">Single-pass membrane protein</topology>
    </subcellularLocation>
</comment>
<proteinExistence type="inferred from homology"/>
<comment type="similarity">
    <text evidence="5">Belongs to the PDZK1-interacting protein 1/SMIM24 family.</text>
</comment>
<evidence type="ECO:0000256" key="2">
    <source>
        <dbReference type="ARBA" id="ARBA00022692"/>
    </source>
</evidence>
<reference evidence="7" key="4">
    <citation type="submission" date="2025-09" db="UniProtKB">
        <authorList>
            <consortium name="Ensembl"/>
        </authorList>
    </citation>
    <scope>IDENTIFICATION</scope>
</reference>
<dbReference type="InterPro" id="IPR031627">
    <property type="entry name" value="PDZK1IP1/SMIM24"/>
</dbReference>
<reference evidence="8" key="1">
    <citation type="submission" date="2013-03" db="EMBL/GenBank/DDBJ databases">
        <authorList>
            <person name="Jeffery W."/>
            <person name="Warren W."/>
            <person name="Wilson R.K."/>
        </authorList>
    </citation>
    <scope>NUCLEOTIDE SEQUENCE</scope>
    <source>
        <strain evidence="8">female</strain>
    </source>
</reference>
<dbReference type="Pfam" id="PF15807">
    <property type="entry name" value="MAP17"/>
    <property type="match status" value="1"/>
</dbReference>
<reference evidence="8" key="2">
    <citation type="journal article" date="2014" name="Nat. Commun.">
        <title>The cavefish genome reveals candidate genes for eye loss.</title>
        <authorList>
            <person name="McGaugh S.E."/>
            <person name="Gross J.B."/>
            <person name="Aken B."/>
            <person name="Blin M."/>
            <person name="Borowsky R."/>
            <person name="Chalopin D."/>
            <person name="Hinaux H."/>
            <person name="Jeffery W.R."/>
            <person name="Keene A."/>
            <person name="Ma L."/>
            <person name="Minx P."/>
            <person name="Murphy D."/>
            <person name="O'Quin K.E."/>
            <person name="Retaux S."/>
            <person name="Rohner N."/>
            <person name="Searle S.M."/>
            <person name="Stahl B.A."/>
            <person name="Tabin C."/>
            <person name="Volff J.N."/>
            <person name="Yoshizawa M."/>
            <person name="Warren W.C."/>
        </authorList>
    </citation>
    <scope>NUCLEOTIDE SEQUENCE [LARGE SCALE GENOMIC DNA]</scope>
    <source>
        <strain evidence="8">female</strain>
    </source>
</reference>
<accession>A0A3B1IPJ5</accession>
<evidence type="ECO:0000256" key="6">
    <source>
        <dbReference type="SAM" id="Phobius"/>
    </source>
</evidence>